<evidence type="ECO:0000256" key="5">
    <source>
        <dbReference type="ARBA" id="ARBA00023136"/>
    </source>
</evidence>
<dbReference type="PANTHER" id="PTHR13388">
    <property type="entry name" value="DETONATOR, ISOFORM E"/>
    <property type="match status" value="1"/>
</dbReference>
<feature type="domain" description="Transmembrane protein TMEM132 C-terminal" evidence="8">
    <location>
        <begin position="422"/>
        <end position="531"/>
    </location>
</feature>
<dbReference type="Pfam" id="PF23487">
    <property type="entry name" value="Ig_TMEM132_6th"/>
    <property type="match status" value="1"/>
</dbReference>
<keyword evidence="13" id="KW-1185">Reference proteome</keyword>
<feature type="region of interest" description="Disordered" evidence="6">
    <location>
        <begin position="605"/>
        <end position="684"/>
    </location>
</feature>
<name>A0A9P0AFC6_BEMTA</name>
<keyword evidence="5 7" id="KW-0472">Membrane</keyword>
<feature type="region of interest" description="Disordered" evidence="6">
    <location>
        <begin position="92"/>
        <end position="118"/>
    </location>
</feature>
<accession>A0A9P0AFC6</accession>
<evidence type="ECO:0000313" key="13">
    <source>
        <dbReference type="Proteomes" id="UP001152759"/>
    </source>
</evidence>
<evidence type="ECO:0008006" key="14">
    <source>
        <dbReference type="Google" id="ProtNLM"/>
    </source>
</evidence>
<dbReference type="InterPro" id="IPR018247">
    <property type="entry name" value="EF_Hand_1_Ca_BS"/>
</dbReference>
<dbReference type="EMBL" id="OU963866">
    <property type="protein sequence ID" value="CAH0390605.1"/>
    <property type="molecule type" value="Genomic_DNA"/>
</dbReference>
<evidence type="ECO:0000256" key="1">
    <source>
        <dbReference type="ARBA" id="ARBA00004479"/>
    </source>
</evidence>
<keyword evidence="3 7" id="KW-0812">Transmembrane</keyword>
<feature type="domain" description="Transmembrane protein TMEM132 sixth" evidence="11">
    <location>
        <begin position="247"/>
        <end position="361"/>
    </location>
</feature>
<dbReference type="PANTHER" id="PTHR13388:SF11">
    <property type="entry name" value="DETONATOR, ISOFORM E"/>
    <property type="match status" value="1"/>
</dbReference>
<dbReference type="InterPro" id="IPR055424">
    <property type="entry name" value="Ig_TMEM132_6th"/>
</dbReference>
<evidence type="ECO:0000256" key="4">
    <source>
        <dbReference type="ARBA" id="ARBA00022989"/>
    </source>
</evidence>
<dbReference type="GO" id="GO:0016020">
    <property type="term" value="C:membrane"/>
    <property type="evidence" value="ECO:0007669"/>
    <property type="project" value="UniProtKB-SubCell"/>
</dbReference>
<dbReference type="InterPro" id="IPR026307">
    <property type="entry name" value="TMEM132"/>
</dbReference>
<dbReference type="InterPro" id="IPR031437">
    <property type="entry name" value="Ig_TMEM132_4th"/>
</dbReference>
<evidence type="ECO:0000259" key="9">
    <source>
        <dbReference type="Pfam" id="PF16070"/>
    </source>
</evidence>
<proteinExistence type="inferred from homology"/>
<comment type="subcellular location">
    <subcellularLocation>
        <location evidence="1">Membrane</location>
        <topology evidence="1">Single-pass type I membrane protein</topology>
    </subcellularLocation>
</comment>
<reference evidence="12" key="1">
    <citation type="submission" date="2021-12" db="EMBL/GenBank/DDBJ databases">
        <authorList>
            <person name="King R."/>
        </authorList>
    </citation>
    <scope>NUCLEOTIDE SEQUENCE</scope>
</reference>
<keyword evidence="4 7" id="KW-1133">Transmembrane helix</keyword>
<dbReference type="Pfam" id="PF15706">
    <property type="entry name" value="TMEM132_C"/>
    <property type="match status" value="1"/>
</dbReference>
<comment type="similarity">
    <text evidence="2">Belongs to the TMEM132 family.</text>
</comment>
<evidence type="ECO:0000256" key="2">
    <source>
        <dbReference type="ARBA" id="ARBA00006166"/>
    </source>
</evidence>
<evidence type="ECO:0000256" key="7">
    <source>
        <dbReference type="SAM" id="Phobius"/>
    </source>
</evidence>
<dbReference type="Proteomes" id="UP001152759">
    <property type="component" value="Chromosome 5"/>
</dbReference>
<feature type="domain" description="Transmembrane protein TMEM132 fifth" evidence="10">
    <location>
        <begin position="77"/>
        <end position="246"/>
    </location>
</feature>
<feature type="domain" description="Transmembrane protein family 132 fourth" evidence="9">
    <location>
        <begin position="1"/>
        <end position="72"/>
    </location>
</feature>
<evidence type="ECO:0000259" key="8">
    <source>
        <dbReference type="Pfam" id="PF15706"/>
    </source>
</evidence>
<dbReference type="InterPro" id="IPR031436">
    <property type="entry name" value="TMEM132_C"/>
</dbReference>
<dbReference type="InterPro" id="IPR055423">
    <property type="entry name" value="Ig_TMEM132_5th"/>
</dbReference>
<feature type="compositionally biased region" description="Basic residues" evidence="6">
    <location>
        <begin position="663"/>
        <end position="679"/>
    </location>
</feature>
<protein>
    <recommendedName>
        <fullName evidence="14">Transmembrane protein 132E</fullName>
    </recommendedName>
</protein>
<evidence type="ECO:0000259" key="11">
    <source>
        <dbReference type="Pfam" id="PF23487"/>
    </source>
</evidence>
<sequence>MKVFTVSQAGKVADVTLQSTCHSDDESVLKVSSSCSSVYVDGTEVRGSSNASVLVKYDTYIGVAKFVVWMPEFPLDLNVADFKLSQIKGWKVPSESNPTSSMKSKRSSDETSAKSKKHSGWTNVASIGGVNVNTVVTEDIGNSIDSEKSNSPCRLRFQQSPVEVYARFLATDHNSGRVSYFVSRQTWLTVTDLVIPSLRVSDPRIATLQGKIVQGRSVGRTKVQVMSPITGRVLGSTDISVTSDKVSLTRMRVHVVSGLQLSITPDTSIDNGFIAQTSVTRKLTAQYQEGLLDIDLEFSDGMRTPLQDISLSDFSLQVESLRPEVVAFAPLVTSSHPRVIAVGPGSGQLLKTILLPAEVCQLQRSTPLATATASVQVDFVPNDRPEFVQNDGGSLSSVKERKLHKEDLNDILIGLPLKDENNHEPTVQARQHHNSFMNPRRHGNVHLSPLEIGMYVLLAAFCFAIVVFVVSCVVYASKFKPHPNDMPDHLPETIPVLGNNHTSGNGLMNMKRDHEEPTTNVHDWVWLGRATLERASGLLIPASANRLKSNINKQIRITSNPTYAAAPNPDVDLQLGTCFDNPNHVELPSQQNIAPPLQIDSKTYCKKNKKHQTSSKILPPLPPLPLEGSVEDCEYRPPVPPHRNTRSSKHRTVDSVTEQPKEKSHKSHHHHHHHHHRHRNINESCHPRHIDQLKNVKKQNSSEKQDTIAAETESSVAAAKFVEYSSPPSEVKRATIVGNPMFSLNDTASDKNKDDLIGLEDLNLGMDYQQIMEYFDNLKESNA</sequence>
<organism evidence="12 13">
    <name type="scientific">Bemisia tabaci</name>
    <name type="common">Sweetpotato whitefly</name>
    <name type="synonym">Aleurodes tabaci</name>
    <dbReference type="NCBI Taxonomy" id="7038"/>
    <lineage>
        <taxon>Eukaryota</taxon>
        <taxon>Metazoa</taxon>
        <taxon>Ecdysozoa</taxon>
        <taxon>Arthropoda</taxon>
        <taxon>Hexapoda</taxon>
        <taxon>Insecta</taxon>
        <taxon>Pterygota</taxon>
        <taxon>Neoptera</taxon>
        <taxon>Paraneoptera</taxon>
        <taxon>Hemiptera</taxon>
        <taxon>Sternorrhyncha</taxon>
        <taxon>Aleyrodoidea</taxon>
        <taxon>Aleyrodidae</taxon>
        <taxon>Aleyrodinae</taxon>
        <taxon>Bemisia</taxon>
    </lineage>
</organism>
<gene>
    <name evidence="12" type="ORF">BEMITA_LOCUS9310</name>
</gene>
<evidence type="ECO:0000256" key="3">
    <source>
        <dbReference type="ARBA" id="ARBA00022692"/>
    </source>
</evidence>
<dbReference type="AlphaFoldDB" id="A0A9P0AFC6"/>
<evidence type="ECO:0000259" key="10">
    <source>
        <dbReference type="Pfam" id="PF23486"/>
    </source>
</evidence>
<evidence type="ECO:0000313" key="12">
    <source>
        <dbReference type="EMBL" id="CAH0390605.1"/>
    </source>
</evidence>
<evidence type="ECO:0000256" key="6">
    <source>
        <dbReference type="SAM" id="MobiDB-lite"/>
    </source>
</evidence>
<dbReference type="PROSITE" id="PS00018">
    <property type="entry name" value="EF_HAND_1"/>
    <property type="match status" value="1"/>
</dbReference>
<dbReference type="Pfam" id="PF16070">
    <property type="entry name" value="Ig_TMEM132_4th"/>
    <property type="match status" value="1"/>
</dbReference>
<dbReference type="Pfam" id="PF23486">
    <property type="entry name" value="Ig_TMEM132_5th"/>
    <property type="match status" value="1"/>
</dbReference>
<feature type="transmembrane region" description="Helical" evidence="7">
    <location>
        <begin position="452"/>
        <end position="476"/>
    </location>
</feature>